<accession>A0A4Y2JRA5</accession>
<dbReference type="AlphaFoldDB" id="A0A4Y2JRA5"/>
<evidence type="ECO:0000313" key="2">
    <source>
        <dbReference type="Proteomes" id="UP000499080"/>
    </source>
</evidence>
<proteinExistence type="predicted"/>
<dbReference type="Proteomes" id="UP000499080">
    <property type="component" value="Unassembled WGS sequence"/>
</dbReference>
<sequence length="82" mass="9177">MYYRRREVACPSPKYILPTREAKLRLLIRRLLIHELVVSLSGSGVVVKREELVVSLCRSGAVVKREELVVSLSGSGAAVKRE</sequence>
<dbReference type="EMBL" id="BGPR01003755">
    <property type="protein sequence ID" value="GBM92018.1"/>
    <property type="molecule type" value="Genomic_DNA"/>
</dbReference>
<protein>
    <submittedName>
        <fullName evidence="1">Uncharacterized protein</fullName>
    </submittedName>
</protein>
<reference evidence="1 2" key="1">
    <citation type="journal article" date="2019" name="Sci. Rep.">
        <title>Orb-weaving spider Araneus ventricosus genome elucidates the spidroin gene catalogue.</title>
        <authorList>
            <person name="Kono N."/>
            <person name="Nakamura H."/>
            <person name="Ohtoshi R."/>
            <person name="Moran D.A.P."/>
            <person name="Shinohara A."/>
            <person name="Yoshida Y."/>
            <person name="Fujiwara M."/>
            <person name="Mori M."/>
            <person name="Tomita M."/>
            <person name="Arakawa K."/>
        </authorList>
    </citation>
    <scope>NUCLEOTIDE SEQUENCE [LARGE SCALE GENOMIC DNA]</scope>
</reference>
<comment type="caution">
    <text evidence="1">The sequence shown here is derived from an EMBL/GenBank/DDBJ whole genome shotgun (WGS) entry which is preliminary data.</text>
</comment>
<name>A0A4Y2JRA5_ARAVE</name>
<organism evidence="1 2">
    <name type="scientific">Araneus ventricosus</name>
    <name type="common">Orbweaver spider</name>
    <name type="synonym">Epeira ventricosa</name>
    <dbReference type="NCBI Taxonomy" id="182803"/>
    <lineage>
        <taxon>Eukaryota</taxon>
        <taxon>Metazoa</taxon>
        <taxon>Ecdysozoa</taxon>
        <taxon>Arthropoda</taxon>
        <taxon>Chelicerata</taxon>
        <taxon>Arachnida</taxon>
        <taxon>Araneae</taxon>
        <taxon>Araneomorphae</taxon>
        <taxon>Entelegynae</taxon>
        <taxon>Araneoidea</taxon>
        <taxon>Araneidae</taxon>
        <taxon>Araneus</taxon>
    </lineage>
</organism>
<keyword evidence="2" id="KW-1185">Reference proteome</keyword>
<gene>
    <name evidence="1" type="ORF">AVEN_195905_1</name>
</gene>
<evidence type="ECO:0000313" key="1">
    <source>
        <dbReference type="EMBL" id="GBM92018.1"/>
    </source>
</evidence>